<evidence type="ECO:0000256" key="20">
    <source>
        <dbReference type="SAM" id="Phobius"/>
    </source>
</evidence>
<feature type="transmembrane region" description="Helical" evidence="20">
    <location>
        <begin position="344"/>
        <end position="366"/>
    </location>
</feature>
<organism evidence="22 23">
    <name type="scientific">Paralvinella palmiformis</name>
    <dbReference type="NCBI Taxonomy" id="53620"/>
    <lineage>
        <taxon>Eukaryota</taxon>
        <taxon>Metazoa</taxon>
        <taxon>Spiralia</taxon>
        <taxon>Lophotrochozoa</taxon>
        <taxon>Annelida</taxon>
        <taxon>Polychaeta</taxon>
        <taxon>Sedentaria</taxon>
        <taxon>Canalipalpata</taxon>
        <taxon>Terebellida</taxon>
        <taxon>Terebelliformia</taxon>
        <taxon>Alvinellidae</taxon>
        <taxon>Paralvinella</taxon>
    </lineage>
</organism>
<feature type="transmembrane region" description="Helical" evidence="20">
    <location>
        <begin position="163"/>
        <end position="184"/>
    </location>
</feature>
<dbReference type="InterPro" id="IPR052187">
    <property type="entry name" value="MFSD1"/>
</dbReference>
<feature type="transmembrane region" description="Helical" evidence="20">
    <location>
        <begin position="251"/>
        <end position="269"/>
    </location>
</feature>
<evidence type="ECO:0000256" key="5">
    <source>
        <dbReference type="ARBA" id="ARBA00044884"/>
    </source>
</evidence>
<dbReference type="AlphaFoldDB" id="A0AAD9J0J4"/>
<evidence type="ECO:0000256" key="7">
    <source>
        <dbReference type="ARBA" id="ARBA00044893"/>
    </source>
</evidence>
<dbReference type="PANTHER" id="PTHR23512:SF5">
    <property type="entry name" value="MAJOR FACILITATOR SUPERFAMILY DOMAIN-CONTAINING PROTEIN 1"/>
    <property type="match status" value="1"/>
</dbReference>
<gene>
    <name evidence="22" type="ORF">LSH36_756g02040</name>
</gene>
<evidence type="ECO:0000256" key="15">
    <source>
        <dbReference type="ARBA" id="ARBA00044985"/>
    </source>
</evidence>
<feature type="transmembrane region" description="Helical" evidence="20">
    <location>
        <begin position="7"/>
        <end position="26"/>
    </location>
</feature>
<feature type="transmembrane region" description="Helical" evidence="20">
    <location>
        <begin position="128"/>
        <end position="151"/>
    </location>
</feature>
<evidence type="ECO:0000313" key="22">
    <source>
        <dbReference type="EMBL" id="KAK2144451.1"/>
    </source>
</evidence>
<evidence type="ECO:0000259" key="21">
    <source>
        <dbReference type="PROSITE" id="PS50850"/>
    </source>
</evidence>
<reference evidence="22" key="1">
    <citation type="journal article" date="2023" name="Mol. Biol. Evol.">
        <title>Third-Generation Sequencing Reveals the Adaptive Role of the Epigenome in Three Deep-Sea Polychaetes.</title>
        <authorList>
            <person name="Perez M."/>
            <person name="Aroh O."/>
            <person name="Sun Y."/>
            <person name="Lan Y."/>
            <person name="Juniper S.K."/>
            <person name="Young C.R."/>
            <person name="Angers B."/>
            <person name="Qian P.Y."/>
        </authorList>
    </citation>
    <scope>NUCLEOTIDE SEQUENCE</scope>
    <source>
        <strain evidence="22">P08H-3</strain>
    </source>
</reference>
<keyword evidence="20" id="KW-1133">Transmembrane helix</keyword>
<feature type="transmembrane region" description="Helical" evidence="20">
    <location>
        <begin position="289"/>
        <end position="309"/>
    </location>
</feature>
<feature type="transmembrane region" description="Helical" evidence="20">
    <location>
        <begin position="316"/>
        <end position="338"/>
    </location>
</feature>
<evidence type="ECO:0000256" key="11">
    <source>
        <dbReference type="ARBA" id="ARBA00044903"/>
    </source>
</evidence>
<evidence type="ECO:0000256" key="2">
    <source>
        <dbReference type="ARBA" id="ARBA00044876"/>
    </source>
</evidence>
<dbReference type="InterPro" id="IPR011701">
    <property type="entry name" value="MFS"/>
</dbReference>
<comment type="catalytic activity">
    <reaction evidence="2">
        <text>L-lysyl-L-alanine(out) = L-lysyl-L-alanine(in)</text>
        <dbReference type="Rhea" id="RHEA:79399"/>
        <dbReference type="ChEBI" id="CHEBI:229954"/>
    </reaction>
</comment>
<comment type="catalytic activity">
    <reaction evidence="8">
        <text>L-aspartyl-L-lysine(out) = L-aspartyl-L-lysine(in)</text>
        <dbReference type="Rhea" id="RHEA:79411"/>
        <dbReference type="ChEBI" id="CHEBI:229953"/>
    </reaction>
</comment>
<feature type="transmembrane region" description="Helical" evidence="20">
    <location>
        <begin position="196"/>
        <end position="218"/>
    </location>
</feature>
<feature type="transmembrane region" description="Helical" evidence="20">
    <location>
        <begin position="378"/>
        <end position="397"/>
    </location>
</feature>
<dbReference type="SUPFAM" id="SSF103473">
    <property type="entry name" value="MFS general substrate transporter"/>
    <property type="match status" value="1"/>
</dbReference>
<evidence type="ECO:0000313" key="23">
    <source>
        <dbReference type="Proteomes" id="UP001208570"/>
    </source>
</evidence>
<comment type="catalytic activity">
    <reaction evidence="3">
        <text>L-histidyl-glycine(out) = L-histidyl-glycine(in)</text>
        <dbReference type="Rhea" id="RHEA:79395"/>
        <dbReference type="ChEBI" id="CHEBI:229957"/>
    </reaction>
</comment>
<feature type="region of interest" description="Disordered" evidence="19">
    <location>
        <begin position="447"/>
        <end position="503"/>
    </location>
</feature>
<feature type="domain" description="Major facilitator superfamily (MFS) profile" evidence="21">
    <location>
        <begin position="1"/>
        <end position="439"/>
    </location>
</feature>
<evidence type="ECO:0000256" key="17">
    <source>
        <dbReference type="ARBA" id="ARBA00045709"/>
    </source>
</evidence>
<feature type="compositionally biased region" description="Polar residues" evidence="19">
    <location>
        <begin position="493"/>
        <end position="503"/>
    </location>
</feature>
<comment type="catalytic activity">
    <reaction evidence="14">
        <text>L-lysyl-glycine(out) = L-lysyl-glycine(in)</text>
        <dbReference type="Rhea" id="RHEA:79407"/>
        <dbReference type="ChEBI" id="CHEBI:191202"/>
    </reaction>
</comment>
<comment type="catalytic activity">
    <reaction evidence="6">
        <text>L-lysyl-L-alpha-amino acid(out) = L-lysyl-L-alpha-amino acid(in)</text>
        <dbReference type="Rhea" id="RHEA:79387"/>
        <dbReference type="ChEBI" id="CHEBI:229965"/>
    </reaction>
</comment>
<comment type="catalytic activity">
    <reaction evidence="4">
        <text>L-alpha-aminoacyl-L-arginine(out) = L-alpha-aminoacyl-L-arginine(in)</text>
        <dbReference type="Rhea" id="RHEA:79367"/>
        <dbReference type="ChEBI" id="CHEBI:229968"/>
    </reaction>
</comment>
<dbReference type="EMBL" id="JAODUP010000756">
    <property type="protein sequence ID" value="KAK2144451.1"/>
    <property type="molecule type" value="Genomic_DNA"/>
</dbReference>
<feature type="compositionally biased region" description="Low complexity" evidence="19">
    <location>
        <begin position="463"/>
        <end position="474"/>
    </location>
</feature>
<dbReference type="PANTHER" id="PTHR23512">
    <property type="entry name" value="MAJOR FACILITATOR SUPERFAMILY DOMAIN-CONTAINING PROTEIN 1"/>
    <property type="match status" value="1"/>
</dbReference>
<keyword evidence="20" id="KW-0472">Membrane</keyword>
<dbReference type="GO" id="GO:0016020">
    <property type="term" value="C:membrane"/>
    <property type="evidence" value="ECO:0007669"/>
    <property type="project" value="UniProtKB-SubCell"/>
</dbReference>
<comment type="catalytic activity">
    <reaction evidence="10">
        <text>L-lysyl-L-lysine(out) = L-lysyl-L-lysine(in)</text>
        <dbReference type="Rhea" id="RHEA:79403"/>
        <dbReference type="ChEBI" id="CHEBI:229956"/>
    </reaction>
</comment>
<evidence type="ECO:0000256" key="13">
    <source>
        <dbReference type="ARBA" id="ARBA00044919"/>
    </source>
</evidence>
<comment type="catalytic activity">
    <reaction evidence="11">
        <text>L-arginyl-glycine(out) = L-arginyl-glycine(in)</text>
        <dbReference type="Rhea" id="RHEA:79391"/>
        <dbReference type="ChEBI" id="CHEBI:229955"/>
    </reaction>
</comment>
<dbReference type="InterPro" id="IPR020846">
    <property type="entry name" value="MFS_dom"/>
</dbReference>
<evidence type="ECO:0000256" key="19">
    <source>
        <dbReference type="SAM" id="MobiDB-lite"/>
    </source>
</evidence>
<comment type="catalytic activity">
    <reaction evidence="7">
        <text>L-alpha-aminoacyl-L-lysine(out) = L-alpha-aminoacyl-L-lysine(in)</text>
        <dbReference type="Rhea" id="RHEA:79383"/>
        <dbReference type="ChEBI" id="CHEBI:229966"/>
    </reaction>
</comment>
<dbReference type="GO" id="GO:0022857">
    <property type="term" value="F:transmembrane transporter activity"/>
    <property type="evidence" value="ECO:0007669"/>
    <property type="project" value="InterPro"/>
</dbReference>
<dbReference type="PROSITE" id="PS50850">
    <property type="entry name" value="MFS"/>
    <property type="match status" value="1"/>
</dbReference>
<keyword evidence="20" id="KW-0812">Transmembrane</keyword>
<evidence type="ECO:0000256" key="14">
    <source>
        <dbReference type="ARBA" id="ARBA00044924"/>
    </source>
</evidence>
<evidence type="ECO:0000256" key="1">
    <source>
        <dbReference type="ARBA" id="ARBA00004141"/>
    </source>
</evidence>
<evidence type="ECO:0000256" key="4">
    <source>
        <dbReference type="ARBA" id="ARBA00044881"/>
    </source>
</evidence>
<evidence type="ECO:0000256" key="9">
    <source>
        <dbReference type="ARBA" id="ARBA00044899"/>
    </source>
</evidence>
<comment type="subunit">
    <text evidence="18">Homodimer. Interacts with lysosomal protein GLMP (via lumenal domain); the interaction starts while both proteins are still in the endoplasmic reticulum and is required for stabilization of MFSD1 in lysosomes but has no direct effect on its targeting to lysosomes or transporter activity.</text>
</comment>
<protein>
    <recommendedName>
        <fullName evidence="15">Lysosomal dipeptide transporter MFSD1</fullName>
    </recommendedName>
    <alternativeName>
        <fullName evidence="16">Major facilitator superfamily domain-containing protein 1</fullName>
    </alternativeName>
</protein>
<proteinExistence type="predicted"/>
<comment type="function">
    <text evidence="17">Lysosomal dipeptide uniporter that selectively exports lysine, arginine or histidine-containing dipeptides with a net positive charge from the lysosome lumen into the cytosol. Could play a role in a specific type of protein O-glycosylation indirectly regulating macrophages migration and tissue invasion. Also essential for liver homeostasis.</text>
</comment>
<dbReference type="Gene3D" id="1.20.1250.20">
    <property type="entry name" value="MFS general substrate transporter like domains"/>
    <property type="match status" value="2"/>
</dbReference>
<comment type="catalytic activity">
    <reaction evidence="12">
        <text>L-histidyl-L-alpha-amino acid(out) = L-histidyl-L-alpha-amino acid(in)</text>
        <dbReference type="Rhea" id="RHEA:79379"/>
        <dbReference type="ChEBI" id="CHEBI:229964"/>
    </reaction>
</comment>
<evidence type="ECO:0000256" key="6">
    <source>
        <dbReference type="ARBA" id="ARBA00044891"/>
    </source>
</evidence>
<evidence type="ECO:0000256" key="18">
    <source>
        <dbReference type="ARBA" id="ARBA00046376"/>
    </source>
</evidence>
<comment type="catalytic activity">
    <reaction evidence="5">
        <text>L-alpha-aminoacyl-L-histidine(out) = L-alpha-aminoacyl-L-histidine(in)</text>
        <dbReference type="Rhea" id="RHEA:79375"/>
        <dbReference type="ChEBI" id="CHEBI:229967"/>
    </reaction>
</comment>
<sequence length="503" mass="54686">MVSPTDCVYRFIVLFFTCMMTFGSYFCFDMPSVLQTQFQANTSCIISNGTNTSKINESCCDDCLGMTPEEYNLLYAIYAWTNAIVVIGAGFLVDKMGNTVGLFLFSFLCLGGSSVFAIGAMMRGTASMLPLMLIGRLVFGSGNGSLTVVQYRIISIWFKNKELAMAFGTVLAFSRLGSVLNFLLTANFAKDHGIIWTLWGGAVLCGLGFVSAIVTSILDRYGMKIVGAASAVKVEPRKVKCSDIKYFSARYWILTFTLVFFYNGVFPFVADASKFIQDKYGYSKQTSSYLAGALYDVSMVLSPFLGFVVDQIGMRGIIALCCALLTIPVFGLLAFTYVHPLVSTLWLGITYSFAAPSLWPSIPLVVSPSTVGTATGITSSFQMIGIGISNLVVGKILGDQDSLPKKQVLLHWKYVMIYLFANTVACAVCAGLLIIVDRRSGGMLNQNKRQRMAQAALEEAHNQGQQQGSSTLSSSEEEGEPSERDPLLPPSSEPGSTSINYTE</sequence>
<comment type="catalytic activity">
    <reaction evidence="9">
        <text>L-arginyl-L-alpha-amino acid(out) = L-arginyl-L-alpha-amino acid(in)</text>
        <dbReference type="Rhea" id="RHEA:79371"/>
        <dbReference type="ChEBI" id="CHEBI:84315"/>
    </reaction>
</comment>
<dbReference type="InterPro" id="IPR036259">
    <property type="entry name" value="MFS_trans_sf"/>
</dbReference>
<evidence type="ECO:0000256" key="12">
    <source>
        <dbReference type="ARBA" id="ARBA00044912"/>
    </source>
</evidence>
<comment type="catalytic activity">
    <reaction evidence="13">
        <text>L-alanyl-L-lysine(out) = L-alanyl-L-lysine(in)</text>
        <dbReference type="Rhea" id="RHEA:79415"/>
        <dbReference type="ChEBI" id="CHEBI:192470"/>
    </reaction>
</comment>
<dbReference type="Pfam" id="PF07690">
    <property type="entry name" value="MFS_1"/>
    <property type="match status" value="1"/>
</dbReference>
<evidence type="ECO:0000256" key="10">
    <source>
        <dbReference type="ARBA" id="ARBA00044900"/>
    </source>
</evidence>
<comment type="caution">
    <text evidence="22">The sequence shown here is derived from an EMBL/GenBank/DDBJ whole genome shotgun (WGS) entry which is preliminary data.</text>
</comment>
<name>A0AAD9J0J4_9ANNE</name>
<comment type="subcellular location">
    <subcellularLocation>
        <location evidence="1">Membrane</location>
        <topology evidence="1">Multi-pass membrane protein</topology>
    </subcellularLocation>
</comment>
<evidence type="ECO:0000256" key="16">
    <source>
        <dbReference type="ARBA" id="ARBA00045018"/>
    </source>
</evidence>
<evidence type="ECO:0000256" key="8">
    <source>
        <dbReference type="ARBA" id="ARBA00044898"/>
    </source>
</evidence>
<evidence type="ECO:0000256" key="3">
    <source>
        <dbReference type="ARBA" id="ARBA00044878"/>
    </source>
</evidence>
<accession>A0AAD9J0J4</accession>
<keyword evidence="23" id="KW-1185">Reference proteome</keyword>
<dbReference type="Proteomes" id="UP001208570">
    <property type="component" value="Unassembled WGS sequence"/>
</dbReference>
<feature type="transmembrane region" description="Helical" evidence="20">
    <location>
        <begin position="100"/>
        <end position="122"/>
    </location>
</feature>
<feature type="transmembrane region" description="Helical" evidence="20">
    <location>
        <begin position="73"/>
        <end position="93"/>
    </location>
</feature>
<feature type="transmembrane region" description="Helical" evidence="20">
    <location>
        <begin position="417"/>
        <end position="436"/>
    </location>
</feature>